<protein>
    <submittedName>
        <fullName evidence="1">Uncharacterized protein</fullName>
    </submittedName>
</protein>
<evidence type="ECO:0000313" key="2">
    <source>
        <dbReference type="Proteomes" id="UP000324800"/>
    </source>
</evidence>
<dbReference type="EMBL" id="SNRW01016315">
    <property type="protein sequence ID" value="KAA6369493.1"/>
    <property type="molecule type" value="Genomic_DNA"/>
</dbReference>
<organism evidence="1 2">
    <name type="scientific">Streblomastix strix</name>
    <dbReference type="NCBI Taxonomy" id="222440"/>
    <lineage>
        <taxon>Eukaryota</taxon>
        <taxon>Metamonada</taxon>
        <taxon>Preaxostyla</taxon>
        <taxon>Oxymonadida</taxon>
        <taxon>Streblomastigidae</taxon>
        <taxon>Streblomastix</taxon>
    </lineage>
</organism>
<comment type="caution">
    <text evidence="1">The sequence shown here is derived from an EMBL/GenBank/DDBJ whole genome shotgun (WGS) entry which is preliminary data.</text>
</comment>
<proteinExistence type="predicted"/>
<evidence type="ECO:0000313" key="1">
    <source>
        <dbReference type="EMBL" id="KAA6369493.1"/>
    </source>
</evidence>
<dbReference type="Proteomes" id="UP000324800">
    <property type="component" value="Unassembled WGS sequence"/>
</dbReference>
<reference evidence="1 2" key="1">
    <citation type="submission" date="2019-03" db="EMBL/GenBank/DDBJ databases">
        <title>Single cell metagenomics reveals metabolic interactions within the superorganism composed of flagellate Streblomastix strix and complex community of Bacteroidetes bacteria on its surface.</title>
        <authorList>
            <person name="Treitli S.C."/>
            <person name="Kolisko M."/>
            <person name="Husnik F."/>
            <person name="Keeling P."/>
            <person name="Hampl V."/>
        </authorList>
    </citation>
    <scope>NUCLEOTIDE SEQUENCE [LARGE SCALE GENOMIC DNA]</scope>
    <source>
        <strain evidence="1">ST1C</strain>
    </source>
</reference>
<accession>A0A5J4UH42</accession>
<gene>
    <name evidence="1" type="ORF">EZS28_034981</name>
</gene>
<name>A0A5J4UH42_9EUKA</name>
<sequence length="71" mass="7892">MKSQFSTTNAAHLISSKDNIEIVFSQTTLNMNQHNGLKHISPGAVPHRALTDADIINNLEIAEQYALTDDW</sequence>
<dbReference type="AlphaFoldDB" id="A0A5J4UH42"/>